<sequence length="59" mass="6684">MEHQNHVQDIWSQDYQAHHPQQQGDSDAEKDRELDETFTHVTQDQFFSAPGGSSSLGGQ</sequence>
<accession>A0A392UJF4</accession>
<feature type="region of interest" description="Disordered" evidence="1">
    <location>
        <begin position="1"/>
        <end position="59"/>
    </location>
</feature>
<feature type="compositionally biased region" description="Polar residues" evidence="1">
    <location>
        <begin position="10"/>
        <end position="25"/>
    </location>
</feature>
<evidence type="ECO:0000313" key="2">
    <source>
        <dbReference type="EMBL" id="MCI72576.1"/>
    </source>
</evidence>
<name>A0A392UJF4_9FABA</name>
<comment type="caution">
    <text evidence="2">The sequence shown here is derived from an EMBL/GenBank/DDBJ whole genome shotgun (WGS) entry which is preliminary data.</text>
</comment>
<evidence type="ECO:0000256" key="1">
    <source>
        <dbReference type="SAM" id="MobiDB-lite"/>
    </source>
</evidence>
<organism evidence="2 3">
    <name type="scientific">Trifolium medium</name>
    <dbReference type="NCBI Taxonomy" id="97028"/>
    <lineage>
        <taxon>Eukaryota</taxon>
        <taxon>Viridiplantae</taxon>
        <taxon>Streptophyta</taxon>
        <taxon>Embryophyta</taxon>
        <taxon>Tracheophyta</taxon>
        <taxon>Spermatophyta</taxon>
        <taxon>Magnoliopsida</taxon>
        <taxon>eudicotyledons</taxon>
        <taxon>Gunneridae</taxon>
        <taxon>Pentapetalae</taxon>
        <taxon>rosids</taxon>
        <taxon>fabids</taxon>
        <taxon>Fabales</taxon>
        <taxon>Fabaceae</taxon>
        <taxon>Papilionoideae</taxon>
        <taxon>50 kb inversion clade</taxon>
        <taxon>NPAAA clade</taxon>
        <taxon>Hologalegina</taxon>
        <taxon>IRL clade</taxon>
        <taxon>Trifolieae</taxon>
        <taxon>Trifolium</taxon>
    </lineage>
</organism>
<dbReference type="Proteomes" id="UP000265520">
    <property type="component" value="Unassembled WGS sequence"/>
</dbReference>
<feature type="compositionally biased region" description="Basic and acidic residues" evidence="1">
    <location>
        <begin position="27"/>
        <end position="38"/>
    </location>
</feature>
<protein>
    <submittedName>
        <fullName evidence="2">Uncharacterized protein</fullName>
    </submittedName>
</protein>
<reference evidence="2 3" key="1">
    <citation type="journal article" date="2018" name="Front. Plant Sci.">
        <title>Red Clover (Trifolium pratense) and Zigzag Clover (T. medium) - A Picture of Genomic Similarities and Differences.</title>
        <authorList>
            <person name="Dluhosova J."/>
            <person name="Istvanek J."/>
            <person name="Nedelnik J."/>
            <person name="Repkova J."/>
        </authorList>
    </citation>
    <scope>NUCLEOTIDE SEQUENCE [LARGE SCALE GENOMIC DNA]</scope>
    <source>
        <strain evidence="3">cv. 10/8</strain>
        <tissue evidence="2">Leaf</tissue>
    </source>
</reference>
<dbReference type="EMBL" id="LXQA010820830">
    <property type="protein sequence ID" value="MCI72576.1"/>
    <property type="molecule type" value="Genomic_DNA"/>
</dbReference>
<proteinExistence type="predicted"/>
<keyword evidence="3" id="KW-1185">Reference proteome</keyword>
<dbReference type="AlphaFoldDB" id="A0A392UJF4"/>
<evidence type="ECO:0000313" key="3">
    <source>
        <dbReference type="Proteomes" id="UP000265520"/>
    </source>
</evidence>